<comment type="caution">
    <text evidence="1">The sequence shown here is derived from an EMBL/GenBank/DDBJ whole genome shotgun (WGS) entry which is preliminary data.</text>
</comment>
<gene>
    <name evidence="1" type="ORF">GN244_ATG16447</name>
</gene>
<dbReference type="Proteomes" id="UP000602510">
    <property type="component" value="Unassembled WGS sequence"/>
</dbReference>
<dbReference type="EMBL" id="WSZM01000551">
    <property type="protein sequence ID" value="KAF4031722.1"/>
    <property type="molecule type" value="Genomic_DNA"/>
</dbReference>
<evidence type="ECO:0000313" key="1">
    <source>
        <dbReference type="EMBL" id="KAF4031722.1"/>
    </source>
</evidence>
<proteinExistence type="predicted"/>
<protein>
    <submittedName>
        <fullName evidence="1">Uncharacterized protein</fullName>
    </submittedName>
</protein>
<dbReference type="AlphaFoldDB" id="A0A833RRX7"/>
<evidence type="ECO:0000313" key="2">
    <source>
        <dbReference type="Proteomes" id="UP000602510"/>
    </source>
</evidence>
<keyword evidence="2" id="KW-1185">Reference proteome</keyword>
<sequence length="69" mass="7646">MSTSTLNPTDEHLEAIAALVIATQADLFWQAAAQQAFQEQLLQRLALRNDVPSPRLTENQVSDIRNNGL</sequence>
<reference evidence="1" key="1">
    <citation type="submission" date="2020-04" db="EMBL/GenBank/DDBJ databases">
        <title>Hybrid Assembly of Korean Phytophthora infestans isolates.</title>
        <authorList>
            <person name="Prokchorchik M."/>
            <person name="Lee Y."/>
            <person name="Seo J."/>
            <person name="Cho J.-H."/>
            <person name="Park Y.-E."/>
            <person name="Jang D.-C."/>
            <person name="Im J.-S."/>
            <person name="Choi J.-G."/>
            <person name="Park H.-J."/>
            <person name="Lee G.-B."/>
            <person name="Lee Y.-G."/>
            <person name="Hong S.-Y."/>
            <person name="Cho K."/>
            <person name="Sohn K.H."/>
        </authorList>
    </citation>
    <scope>NUCLEOTIDE SEQUENCE</scope>
    <source>
        <strain evidence="1">KR_1_A1</strain>
    </source>
</reference>
<name>A0A833RRX7_PHYIN</name>
<organism evidence="1 2">
    <name type="scientific">Phytophthora infestans</name>
    <name type="common">Potato late blight agent</name>
    <name type="synonym">Botrytis infestans</name>
    <dbReference type="NCBI Taxonomy" id="4787"/>
    <lineage>
        <taxon>Eukaryota</taxon>
        <taxon>Sar</taxon>
        <taxon>Stramenopiles</taxon>
        <taxon>Oomycota</taxon>
        <taxon>Peronosporomycetes</taxon>
        <taxon>Peronosporales</taxon>
        <taxon>Peronosporaceae</taxon>
        <taxon>Phytophthora</taxon>
    </lineage>
</organism>
<accession>A0A833RRX7</accession>